<reference evidence="1 2" key="1">
    <citation type="journal article" date="2023" name="Science">
        <title>Complex scaffold remodeling in plant triterpene biosynthesis.</title>
        <authorList>
            <person name="De La Pena R."/>
            <person name="Hodgson H."/>
            <person name="Liu J.C."/>
            <person name="Stephenson M.J."/>
            <person name="Martin A.C."/>
            <person name="Owen C."/>
            <person name="Harkess A."/>
            <person name="Leebens-Mack J."/>
            <person name="Jimenez L.E."/>
            <person name="Osbourn A."/>
            <person name="Sattely E.S."/>
        </authorList>
    </citation>
    <scope>NUCLEOTIDE SEQUENCE [LARGE SCALE GENOMIC DNA]</scope>
    <source>
        <strain evidence="2">cv. JPN11</strain>
        <tissue evidence="1">Leaf</tissue>
    </source>
</reference>
<dbReference type="EMBL" id="CM051401">
    <property type="protein sequence ID" value="KAJ4713884.1"/>
    <property type="molecule type" value="Genomic_DNA"/>
</dbReference>
<accession>A0ACC1XT22</accession>
<proteinExistence type="predicted"/>
<evidence type="ECO:0000313" key="2">
    <source>
        <dbReference type="Proteomes" id="UP001164539"/>
    </source>
</evidence>
<comment type="caution">
    <text evidence="1">The sequence shown here is derived from an EMBL/GenBank/DDBJ whole genome shotgun (WGS) entry which is preliminary data.</text>
</comment>
<keyword evidence="2" id="KW-1185">Reference proteome</keyword>
<dbReference type="Proteomes" id="UP001164539">
    <property type="component" value="Chromosome 8"/>
</dbReference>
<protein>
    <submittedName>
        <fullName evidence="1">Alpha/beta hydrolase-3</fullName>
    </submittedName>
</protein>
<sequence length="340" mass="37791">MSTSANLSWKIKLASFIVKFIMKLSCRSDGTINRRLSNFLDYRVPASIKPINGVQTSDITVDSSRNLWFRLFIPTNTGGGNDAGLPVIVYFHGGGGALSSADSKGYDTFCRKLAGEFNAVIISVNYRLAPENKYPCQYEDGFDVLKFIEENPYFEGFPTNANLKNCFVGGDSAGGNIAHHVAVKACNYEFRNLKFSGVIAIQPGFGGEERTESEVDFARALFLDVEQIDWFWKAFLPEGSDRDHPATNVFGPKSVDQISGKNFPATIVIVGGLDPLKDWQTRYYEGLKKCGKEAYLIEYPNAFHGFYSLSPEQEESSLFINEVRDFIQRQSSAAAAKCMD</sequence>
<organism evidence="1 2">
    <name type="scientific">Melia azedarach</name>
    <name type="common">Chinaberry tree</name>
    <dbReference type="NCBI Taxonomy" id="155640"/>
    <lineage>
        <taxon>Eukaryota</taxon>
        <taxon>Viridiplantae</taxon>
        <taxon>Streptophyta</taxon>
        <taxon>Embryophyta</taxon>
        <taxon>Tracheophyta</taxon>
        <taxon>Spermatophyta</taxon>
        <taxon>Magnoliopsida</taxon>
        <taxon>eudicotyledons</taxon>
        <taxon>Gunneridae</taxon>
        <taxon>Pentapetalae</taxon>
        <taxon>rosids</taxon>
        <taxon>malvids</taxon>
        <taxon>Sapindales</taxon>
        <taxon>Meliaceae</taxon>
        <taxon>Melia</taxon>
    </lineage>
</organism>
<name>A0ACC1XT22_MELAZ</name>
<evidence type="ECO:0000313" key="1">
    <source>
        <dbReference type="EMBL" id="KAJ4713884.1"/>
    </source>
</evidence>
<keyword evidence="1" id="KW-0378">Hydrolase</keyword>
<gene>
    <name evidence="1" type="ORF">OWV82_015919</name>
</gene>